<dbReference type="SUPFAM" id="SSF109604">
    <property type="entry name" value="HD-domain/PDEase-like"/>
    <property type="match status" value="1"/>
</dbReference>
<dbReference type="SMART" id="SM00471">
    <property type="entry name" value="HDc"/>
    <property type="match status" value="1"/>
</dbReference>
<accession>A0A2S7N4N3</accession>
<dbReference type="PANTHER" id="PTHR33594:SF1">
    <property type="entry name" value="HD_PDEASE DOMAIN-CONTAINING PROTEIN"/>
    <property type="match status" value="1"/>
</dbReference>
<gene>
    <name evidence="2" type="ORF">CYL18_03660</name>
</gene>
<evidence type="ECO:0000259" key="1">
    <source>
        <dbReference type="SMART" id="SM00471"/>
    </source>
</evidence>
<feature type="domain" description="HD/PDEase" evidence="1">
    <location>
        <begin position="20"/>
        <end position="132"/>
    </location>
</feature>
<comment type="caution">
    <text evidence="2">The sequence shown here is derived from an EMBL/GenBank/DDBJ whole genome shotgun (WGS) entry which is preliminary data.</text>
</comment>
<dbReference type="Gene3D" id="1.10.472.50">
    <property type="entry name" value="HD-domain/PDEase-like"/>
    <property type="match status" value="1"/>
</dbReference>
<proteinExistence type="predicted"/>
<dbReference type="Proteomes" id="UP000239663">
    <property type="component" value="Unassembled WGS sequence"/>
</dbReference>
<dbReference type="OrthoDB" id="9797344at2"/>
<protein>
    <submittedName>
        <fullName evidence="2">Phosphohydrolase</fullName>
    </submittedName>
</protein>
<name>A0A2S7N4N3_9BACI</name>
<organism evidence="2 3">
    <name type="scientific">Pradoshia eiseniae</name>
    <dbReference type="NCBI Taxonomy" id="2064768"/>
    <lineage>
        <taxon>Bacteria</taxon>
        <taxon>Bacillati</taxon>
        <taxon>Bacillota</taxon>
        <taxon>Bacilli</taxon>
        <taxon>Bacillales</taxon>
        <taxon>Bacillaceae</taxon>
        <taxon>Pradoshia</taxon>
    </lineage>
</organism>
<evidence type="ECO:0000313" key="2">
    <source>
        <dbReference type="EMBL" id="PQD96986.1"/>
    </source>
</evidence>
<dbReference type="RefSeq" id="WP_104848081.1">
    <property type="nucleotide sequence ID" value="NZ_PKOZ01000001.1"/>
</dbReference>
<dbReference type="GO" id="GO:0016787">
    <property type="term" value="F:hydrolase activity"/>
    <property type="evidence" value="ECO:0007669"/>
    <property type="project" value="UniProtKB-KW"/>
</dbReference>
<dbReference type="PANTHER" id="PTHR33594">
    <property type="entry name" value="SUPERFAMILY HYDROLASE, PUTATIVE (AFU_ORTHOLOGUE AFUA_1G03035)-RELATED"/>
    <property type="match status" value="1"/>
</dbReference>
<sequence length="204" mass="23690">MEHLIKEAEAFVKDRFKEEVTGHDWLHMERVRKLSFLIWEHERAGDPLYIDLVALLHDVDDDKLASKEHTHTLKDWLINMGVQQDLMQNLLTDTANISYRKGIRSLLSPEALIVQDADRLDAMGAIGIARAFAYGAKSGQMICHKDDLNDRMRDKGSGSTVAHFYDKLLVLKDLMNTKTGREMAEERHEFMQDFLCQFKKEWKE</sequence>
<dbReference type="EMBL" id="PKOZ01000001">
    <property type="protein sequence ID" value="PQD96986.1"/>
    <property type="molecule type" value="Genomic_DNA"/>
</dbReference>
<dbReference type="Gene3D" id="1.20.58.1910">
    <property type="match status" value="1"/>
</dbReference>
<keyword evidence="2" id="KW-0378">Hydrolase</keyword>
<keyword evidence="3" id="KW-1185">Reference proteome</keyword>
<evidence type="ECO:0000313" key="3">
    <source>
        <dbReference type="Proteomes" id="UP000239663"/>
    </source>
</evidence>
<dbReference type="AlphaFoldDB" id="A0A2S7N4N3"/>
<reference evidence="2 3" key="1">
    <citation type="submission" date="2017-12" db="EMBL/GenBank/DDBJ databases">
        <title>Taxonomic description and draft genome of Pradoshia cofamensis Gen. nov., sp. nov., a thermotolerant bacillale isolated from anterior gut of earthworm Eisenia fetida.</title>
        <authorList>
            <person name="Saha T."/>
            <person name="Chakraborty R."/>
        </authorList>
    </citation>
    <scope>NUCLEOTIDE SEQUENCE [LARGE SCALE GENOMIC DNA]</scope>
    <source>
        <strain evidence="2 3">EAG3</strain>
    </source>
</reference>
<dbReference type="InterPro" id="IPR003607">
    <property type="entry name" value="HD/PDEase_dom"/>
</dbReference>